<dbReference type="OrthoDB" id="9790355at2"/>
<dbReference type="InterPro" id="IPR006669">
    <property type="entry name" value="MgtE_transporter"/>
</dbReference>
<dbReference type="Gene3D" id="3.10.580.10">
    <property type="entry name" value="CBS-domain"/>
    <property type="match status" value="1"/>
</dbReference>
<comment type="subcellular location">
    <subcellularLocation>
        <location evidence="9">Cell membrane</location>
        <topology evidence="9">Multi-pass membrane protein</topology>
    </subcellularLocation>
    <subcellularLocation>
        <location evidence="1">Membrane</location>
        <topology evidence="1">Multi-pass membrane protein</topology>
    </subcellularLocation>
</comment>
<dbReference type="SUPFAM" id="SSF54631">
    <property type="entry name" value="CBS-domain pair"/>
    <property type="match status" value="1"/>
</dbReference>
<evidence type="ECO:0000256" key="8">
    <source>
        <dbReference type="PROSITE-ProRule" id="PRU00703"/>
    </source>
</evidence>
<proteinExistence type="inferred from homology"/>
<keyword evidence="3 9" id="KW-0813">Transport</keyword>
<sequence>MGKLNNEKREQYRNDLIGLLKDCKYAHFRREFLQLHPIDQAEFYGTLEESFRQKLYKAIHSNEMAAIFQALDFEEQKHLAVIELDQQYAANMLNHLYADDAADFLSQLEAHEAEAILRTMKAEEANHVIDLMSYPPKTAGSIMTKEFVSITSNQTVQQVIEQLRLEAPDAETIYYLYVVNDVKQLVGVLSLRDLLTASPNEVIEHLMSSRVISIESTSDQEEVAKLIKKYDLLAAPIISPNRTLLGIVTVDDVMDVIEDETTEDLGEFSASRGATDVNLSAFQAAKLRSPWIIMLMFFGLITAGIIDQYEETLEQIVLLAAFIPLLMDSAGNTGTQSLAVVVRGLALGTIEKKGLLRTLRREFSTGLMIGLLCALVLVLIIPLIYGNVILAIIVGVSVFCSLSIATVIGAIVPLIINKLKLDPAIASGPFITTINDILGLLIYFSIATSLLQYL</sequence>
<protein>
    <recommendedName>
        <fullName evidence="9">Magnesium transporter MgtE</fullName>
    </recommendedName>
</protein>
<evidence type="ECO:0000256" key="7">
    <source>
        <dbReference type="ARBA" id="ARBA00023136"/>
    </source>
</evidence>
<dbReference type="Gene3D" id="1.10.357.20">
    <property type="entry name" value="SLC41 divalent cation transporters, integral membrane domain"/>
    <property type="match status" value="1"/>
</dbReference>
<dbReference type="PANTHER" id="PTHR43773">
    <property type="entry name" value="MAGNESIUM TRANSPORTER MGTE"/>
    <property type="match status" value="1"/>
</dbReference>
<evidence type="ECO:0000259" key="10">
    <source>
        <dbReference type="PROSITE" id="PS51371"/>
    </source>
</evidence>
<dbReference type="SMART" id="SM00924">
    <property type="entry name" value="MgtE_N"/>
    <property type="match status" value="1"/>
</dbReference>
<dbReference type="SUPFAM" id="SSF161093">
    <property type="entry name" value="MgtE membrane domain-like"/>
    <property type="match status" value="1"/>
</dbReference>
<feature type="transmembrane region" description="Helical" evidence="9">
    <location>
        <begin position="391"/>
        <end position="416"/>
    </location>
</feature>
<comment type="function">
    <text evidence="9">Acts as a magnesium transporter.</text>
</comment>
<dbReference type="GO" id="GO:0046872">
    <property type="term" value="F:metal ion binding"/>
    <property type="evidence" value="ECO:0007669"/>
    <property type="project" value="UniProtKB-KW"/>
</dbReference>
<dbReference type="Proteomes" id="UP000018890">
    <property type="component" value="Unassembled WGS sequence"/>
</dbReference>
<evidence type="ECO:0000256" key="4">
    <source>
        <dbReference type="ARBA" id="ARBA00022692"/>
    </source>
</evidence>
<dbReference type="CDD" id="cd04606">
    <property type="entry name" value="CBS_pair_Mg_transporter"/>
    <property type="match status" value="1"/>
</dbReference>
<dbReference type="Pfam" id="PF00571">
    <property type="entry name" value="CBS"/>
    <property type="match status" value="2"/>
</dbReference>
<comment type="subunit">
    <text evidence="9">Homodimer.</text>
</comment>
<dbReference type="SUPFAM" id="SSF158791">
    <property type="entry name" value="MgtE N-terminal domain-like"/>
    <property type="match status" value="1"/>
</dbReference>
<feature type="domain" description="CBS" evidence="10">
    <location>
        <begin position="207"/>
        <end position="263"/>
    </location>
</feature>
<keyword evidence="5 9" id="KW-0460">Magnesium</keyword>
<dbReference type="STRING" id="1236970.JCM9140_3409"/>
<feature type="domain" description="CBS" evidence="10">
    <location>
        <begin position="143"/>
        <end position="204"/>
    </location>
</feature>
<evidence type="ECO:0000256" key="6">
    <source>
        <dbReference type="ARBA" id="ARBA00022989"/>
    </source>
</evidence>
<keyword evidence="7 9" id="KW-0472">Membrane</keyword>
<dbReference type="PANTHER" id="PTHR43773:SF1">
    <property type="entry name" value="MAGNESIUM TRANSPORTER MGTE"/>
    <property type="match status" value="1"/>
</dbReference>
<dbReference type="GO" id="GO:0005886">
    <property type="term" value="C:plasma membrane"/>
    <property type="evidence" value="ECO:0007669"/>
    <property type="project" value="UniProtKB-SubCell"/>
</dbReference>
<evidence type="ECO:0000313" key="11">
    <source>
        <dbReference type="EMBL" id="GAE27280.1"/>
    </source>
</evidence>
<evidence type="ECO:0000256" key="1">
    <source>
        <dbReference type="ARBA" id="ARBA00004141"/>
    </source>
</evidence>
<dbReference type="Gene3D" id="1.25.60.10">
    <property type="entry name" value="MgtE N-terminal domain-like"/>
    <property type="match status" value="1"/>
</dbReference>
<gene>
    <name evidence="11" type="ORF">JCM9140_3409</name>
</gene>
<organism evidence="11 12">
    <name type="scientific">Halalkalibacter wakoensis JCM 9140</name>
    <dbReference type="NCBI Taxonomy" id="1236970"/>
    <lineage>
        <taxon>Bacteria</taxon>
        <taxon>Bacillati</taxon>
        <taxon>Bacillota</taxon>
        <taxon>Bacilli</taxon>
        <taxon>Bacillales</taxon>
        <taxon>Bacillaceae</taxon>
        <taxon>Halalkalibacter</taxon>
    </lineage>
</organism>
<comment type="caution">
    <text evidence="11">The sequence shown here is derived from an EMBL/GenBank/DDBJ whole genome shotgun (WGS) entry which is preliminary data.</text>
</comment>
<dbReference type="AlphaFoldDB" id="W4Q5P3"/>
<evidence type="ECO:0000256" key="5">
    <source>
        <dbReference type="ARBA" id="ARBA00022842"/>
    </source>
</evidence>
<dbReference type="InterPro" id="IPR046342">
    <property type="entry name" value="CBS_dom_sf"/>
</dbReference>
<dbReference type="InterPro" id="IPR036739">
    <property type="entry name" value="SLC41_membr_dom_sf"/>
</dbReference>
<dbReference type="InterPro" id="IPR006668">
    <property type="entry name" value="Mg_transptr_MgtE_intracell_dom"/>
</dbReference>
<dbReference type="PROSITE" id="PS51371">
    <property type="entry name" value="CBS"/>
    <property type="match status" value="2"/>
</dbReference>
<dbReference type="GO" id="GO:0015095">
    <property type="term" value="F:magnesium ion transmembrane transporter activity"/>
    <property type="evidence" value="ECO:0007669"/>
    <property type="project" value="UniProtKB-UniRule"/>
</dbReference>
<dbReference type="InterPro" id="IPR006667">
    <property type="entry name" value="SLC41_membr_dom"/>
</dbReference>
<comment type="similarity">
    <text evidence="2 9">Belongs to the SLC41A transporter family.</text>
</comment>
<dbReference type="NCBIfam" id="TIGR00400">
    <property type="entry name" value="mgtE"/>
    <property type="match status" value="1"/>
</dbReference>
<keyword evidence="9" id="KW-0479">Metal-binding</keyword>
<dbReference type="Pfam" id="PF03448">
    <property type="entry name" value="MgtE_N"/>
    <property type="match status" value="1"/>
</dbReference>
<keyword evidence="6 9" id="KW-1133">Transmembrane helix</keyword>
<evidence type="ECO:0000256" key="3">
    <source>
        <dbReference type="ARBA" id="ARBA00022448"/>
    </source>
</evidence>
<feature type="transmembrane region" description="Helical" evidence="9">
    <location>
        <begin position="428"/>
        <end position="451"/>
    </location>
</feature>
<dbReference type="InterPro" id="IPR000644">
    <property type="entry name" value="CBS_dom"/>
</dbReference>
<keyword evidence="9" id="KW-1003">Cell membrane</keyword>
<dbReference type="EMBL" id="BAUT01000044">
    <property type="protein sequence ID" value="GAE27280.1"/>
    <property type="molecule type" value="Genomic_DNA"/>
</dbReference>
<dbReference type="RefSeq" id="WP_034748272.1">
    <property type="nucleotide sequence ID" value="NZ_BAUT01000044.1"/>
</dbReference>
<feature type="transmembrane region" description="Helical" evidence="9">
    <location>
        <begin position="363"/>
        <end position="385"/>
    </location>
</feature>
<keyword evidence="4 9" id="KW-0812">Transmembrane</keyword>
<keyword evidence="12" id="KW-1185">Reference proteome</keyword>
<name>W4Q5P3_9BACI</name>
<comment type="caution">
    <text evidence="9">Lacks conserved residue(s) required for the propagation of feature annotation.</text>
</comment>
<accession>W4Q5P3</accession>
<feature type="transmembrane region" description="Helical" evidence="9">
    <location>
        <begin position="291"/>
        <end position="309"/>
    </location>
</feature>
<dbReference type="Pfam" id="PF01769">
    <property type="entry name" value="MgtE"/>
    <property type="match status" value="1"/>
</dbReference>
<keyword evidence="8" id="KW-0129">CBS domain</keyword>
<evidence type="ECO:0000313" key="12">
    <source>
        <dbReference type="Proteomes" id="UP000018890"/>
    </source>
</evidence>
<evidence type="ECO:0000256" key="9">
    <source>
        <dbReference type="RuleBase" id="RU362011"/>
    </source>
</evidence>
<dbReference type="SMART" id="SM00116">
    <property type="entry name" value="CBS"/>
    <property type="match status" value="2"/>
</dbReference>
<reference evidence="11" key="1">
    <citation type="journal article" date="2014" name="Genome Announc.">
        <title>Draft Genome Sequences of Three Alkaliphilic Bacillus Strains, Bacillus wakoensis JCM 9140T, Bacillus akibai JCM 9157T, and Bacillus hemicellulosilyticus JCM 9152T.</title>
        <authorList>
            <person name="Yuki M."/>
            <person name="Oshima K."/>
            <person name="Suda W."/>
            <person name="Oshida Y."/>
            <person name="Kitamura K."/>
            <person name="Iida T."/>
            <person name="Hattori M."/>
            <person name="Ohkuma M."/>
        </authorList>
    </citation>
    <scope>NUCLEOTIDE SEQUENCE [LARGE SCALE GENOMIC DNA]</scope>
    <source>
        <strain evidence="11">JCM 9140</strain>
    </source>
</reference>
<evidence type="ECO:0000256" key="2">
    <source>
        <dbReference type="ARBA" id="ARBA00009749"/>
    </source>
</evidence>
<dbReference type="InterPro" id="IPR038076">
    <property type="entry name" value="MgtE_N_sf"/>
</dbReference>